<protein>
    <submittedName>
        <fullName evidence="3">Uncharacterized protein</fullName>
    </submittedName>
</protein>
<keyword evidence="1" id="KW-0812">Transmembrane</keyword>
<name>A0A392MCZ4_9FABA</name>
<evidence type="ECO:0000256" key="2">
    <source>
        <dbReference type="SAM" id="SignalP"/>
    </source>
</evidence>
<proteinExistence type="predicted"/>
<organism evidence="3 4">
    <name type="scientific">Trifolium medium</name>
    <dbReference type="NCBI Taxonomy" id="97028"/>
    <lineage>
        <taxon>Eukaryota</taxon>
        <taxon>Viridiplantae</taxon>
        <taxon>Streptophyta</taxon>
        <taxon>Embryophyta</taxon>
        <taxon>Tracheophyta</taxon>
        <taxon>Spermatophyta</taxon>
        <taxon>Magnoliopsida</taxon>
        <taxon>eudicotyledons</taxon>
        <taxon>Gunneridae</taxon>
        <taxon>Pentapetalae</taxon>
        <taxon>rosids</taxon>
        <taxon>fabids</taxon>
        <taxon>Fabales</taxon>
        <taxon>Fabaceae</taxon>
        <taxon>Papilionoideae</taxon>
        <taxon>50 kb inversion clade</taxon>
        <taxon>NPAAA clade</taxon>
        <taxon>Hologalegina</taxon>
        <taxon>IRL clade</taxon>
        <taxon>Trifolieae</taxon>
        <taxon>Trifolium</taxon>
    </lineage>
</organism>
<feature type="transmembrane region" description="Helical" evidence="1">
    <location>
        <begin position="305"/>
        <end position="327"/>
    </location>
</feature>
<keyword evidence="2" id="KW-0732">Signal</keyword>
<evidence type="ECO:0000313" key="4">
    <source>
        <dbReference type="Proteomes" id="UP000265520"/>
    </source>
</evidence>
<accession>A0A392MCZ4</accession>
<keyword evidence="1" id="KW-0472">Membrane</keyword>
<feature type="non-terminal residue" evidence="3">
    <location>
        <position position="1"/>
    </location>
</feature>
<evidence type="ECO:0000256" key="1">
    <source>
        <dbReference type="SAM" id="Phobius"/>
    </source>
</evidence>
<dbReference type="EMBL" id="LXQA010007785">
    <property type="protein sequence ID" value="MCH85023.1"/>
    <property type="molecule type" value="Genomic_DNA"/>
</dbReference>
<feature type="non-terminal residue" evidence="3">
    <location>
        <position position="330"/>
    </location>
</feature>
<evidence type="ECO:0000313" key="3">
    <source>
        <dbReference type="EMBL" id="MCH85023.1"/>
    </source>
</evidence>
<keyword evidence="4" id="KW-1185">Reference proteome</keyword>
<dbReference type="Proteomes" id="UP000265520">
    <property type="component" value="Unassembled WGS sequence"/>
</dbReference>
<feature type="chain" id="PRO_5017218161" evidence="2">
    <location>
        <begin position="23"/>
        <end position="330"/>
    </location>
</feature>
<gene>
    <name evidence="3" type="ORF">A2U01_0005864</name>
</gene>
<dbReference type="AlphaFoldDB" id="A0A392MCZ4"/>
<comment type="caution">
    <text evidence="3">The sequence shown here is derived from an EMBL/GenBank/DDBJ whole genome shotgun (WGS) entry which is preliminary data.</text>
</comment>
<sequence>SLNPFFTCLLLLWPQHRRCTVAGVAPMRDDDEFAGNSESGRVLNMAEPAENHHLVDTITNPELGWVGPEPRGIASVITPTTLGVYTIVEEDKEPLDWEVHIPDANHRIFSKFSDDGFEVKPTLQLFFRVFKLQRQTMRDGRHSWVSLKQQVKLFKMFIDSSWSFKERFYIVRSATQFAMDSLFETELDINPDGTVRLDDQGVEMTRSVSRFHLCWSKKHFEKSTDYYHTKEETMSPEDLDGLESLKAYVESFQSGRWETKSGVPMLDEHMNEQYGKKFINTKELLDYKNAAEAKLCLGIDLDGVLIFYLFFLCIFIFLSDFFLLEILTFS</sequence>
<keyword evidence="1" id="KW-1133">Transmembrane helix</keyword>
<reference evidence="3 4" key="1">
    <citation type="journal article" date="2018" name="Front. Plant Sci.">
        <title>Red Clover (Trifolium pratense) and Zigzag Clover (T. medium) - A Picture of Genomic Similarities and Differences.</title>
        <authorList>
            <person name="Dluhosova J."/>
            <person name="Istvanek J."/>
            <person name="Nedelnik J."/>
            <person name="Repkova J."/>
        </authorList>
    </citation>
    <scope>NUCLEOTIDE SEQUENCE [LARGE SCALE GENOMIC DNA]</scope>
    <source>
        <strain evidence="4">cv. 10/8</strain>
        <tissue evidence="3">Leaf</tissue>
    </source>
</reference>
<feature type="signal peptide" evidence="2">
    <location>
        <begin position="1"/>
        <end position="22"/>
    </location>
</feature>